<gene>
    <name evidence="1" type="ORF">DI392_17985</name>
</gene>
<protein>
    <submittedName>
        <fullName evidence="1">Uncharacterized protein</fullName>
    </submittedName>
</protein>
<evidence type="ECO:0000313" key="1">
    <source>
        <dbReference type="EMBL" id="PWI31922.1"/>
    </source>
</evidence>
<keyword evidence="2" id="KW-1185">Reference proteome</keyword>
<dbReference type="EMBL" id="QFWT01000013">
    <property type="protein sequence ID" value="PWI31922.1"/>
    <property type="molecule type" value="Genomic_DNA"/>
</dbReference>
<sequence>MISGQFQNQQKIFFHKIENQLPRLRLSHIKIRNRSNYMTRQNLLQQEKTIITQWLNKTAPGTKHVVELGPSGNSMQIENFPLTEDSCIELLLILDRYPESAPMGIYIRNSPENKRLIQCQTGTSNSGTCSASGSSFWMHINFEPAPNWAVAPEDLGKKSSLLSFLKSIQKKHSQFNR</sequence>
<dbReference type="AlphaFoldDB" id="A0A2U3B576"/>
<organism evidence="1 2">
    <name type="scientific">Vibrio albus</name>
    <dbReference type="NCBI Taxonomy" id="2200953"/>
    <lineage>
        <taxon>Bacteria</taxon>
        <taxon>Pseudomonadati</taxon>
        <taxon>Pseudomonadota</taxon>
        <taxon>Gammaproteobacteria</taxon>
        <taxon>Vibrionales</taxon>
        <taxon>Vibrionaceae</taxon>
        <taxon>Vibrio</taxon>
    </lineage>
</organism>
<reference evidence="1 2" key="1">
    <citation type="submission" date="2018-05" db="EMBL/GenBank/DDBJ databases">
        <title>Vibrio limimaris sp. nov., isolated from marine sediment.</title>
        <authorList>
            <person name="Li C.-M."/>
        </authorList>
    </citation>
    <scope>NUCLEOTIDE SEQUENCE [LARGE SCALE GENOMIC DNA]</scope>
    <source>
        <strain evidence="1 2">E4404</strain>
    </source>
</reference>
<comment type="caution">
    <text evidence="1">The sequence shown here is derived from an EMBL/GenBank/DDBJ whole genome shotgun (WGS) entry which is preliminary data.</text>
</comment>
<accession>A0A2U3B576</accession>
<name>A0A2U3B576_9VIBR</name>
<proteinExistence type="predicted"/>
<dbReference type="Proteomes" id="UP000245362">
    <property type="component" value="Unassembled WGS sequence"/>
</dbReference>
<evidence type="ECO:0000313" key="2">
    <source>
        <dbReference type="Proteomes" id="UP000245362"/>
    </source>
</evidence>